<sequence length="269" mass="31003">MTNKERIIQLFYANVKGRRPDTTGANIRHDGRQGHWLERQFGINANGNNEADLFGYELKNETTSKTTFGDWSANRYIFKTGEYVNSFDGNTAPERQDSFCGIFGKPNQLKAGRCSWSGSPCPTIRGYNDFGQVLIIDNNKDIVALYSYSKDMRINKSQIVPAELQQENLEIARWFGEYSPTPRQTDKCLKTKLEDKFNDAGWFTCKKGPDGTYQKICFGEPMTYDNWLKLVETGIVFFDSGMYQGNKRPYSQWRANNSYWDSLITECYE</sequence>
<evidence type="ECO:0000313" key="2">
    <source>
        <dbReference type="Proteomes" id="UP000075806"/>
    </source>
</evidence>
<dbReference type="OrthoDB" id="6679808at2"/>
<keyword evidence="1" id="KW-0540">Nuclease</keyword>
<reference evidence="1" key="1">
    <citation type="submission" date="2016-02" db="EMBL/GenBank/DDBJ databases">
        <title>Genome sequence of Bacillus trypoxylicola KCTC 13244(T).</title>
        <authorList>
            <person name="Jeong H."/>
            <person name="Park S.-H."/>
            <person name="Choi S.-K."/>
        </authorList>
    </citation>
    <scope>NUCLEOTIDE SEQUENCE [LARGE SCALE GENOMIC DNA]</scope>
    <source>
        <strain evidence="1">KCTC 13244</strain>
    </source>
</reference>
<keyword evidence="1" id="KW-0378">Hydrolase</keyword>
<dbReference type="EMBL" id="LTAO01000034">
    <property type="protein sequence ID" value="KYG28197.1"/>
    <property type="molecule type" value="Genomic_DNA"/>
</dbReference>
<name>A0A162D5M2_9BACI</name>
<keyword evidence="1" id="KW-0255">Endonuclease</keyword>
<dbReference type="AlphaFoldDB" id="A0A162D5M2"/>
<dbReference type="InterPro" id="IPR019063">
    <property type="entry name" value="Restrct_endonuc_II_LlaMI"/>
</dbReference>
<dbReference type="Proteomes" id="UP000075806">
    <property type="component" value="Unassembled WGS sequence"/>
</dbReference>
<gene>
    <name evidence="1" type="ORF">AZF04_09865</name>
</gene>
<protein>
    <submittedName>
        <fullName evidence="1">Restriction endonuclease</fullName>
    </submittedName>
</protein>
<dbReference type="RefSeq" id="WP_061949621.1">
    <property type="nucleotide sequence ID" value="NZ_LTAO01000034.1"/>
</dbReference>
<organism evidence="1 2">
    <name type="scientific">Alkalihalobacillus trypoxylicola</name>
    <dbReference type="NCBI Taxonomy" id="519424"/>
    <lineage>
        <taxon>Bacteria</taxon>
        <taxon>Bacillati</taxon>
        <taxon>Bacillota</taxon>
        <taxon>Bacilli</taxon>
        <taxon>Bacillales</taxon>
        <taxon>Bacillaceae</taxon>
        <taxon>Alkalihalobacillus</taxon>
    </lineage>
</organism>
<dbReference type="GO" id="GO:0004519">
    <property type="term" value="F:endonuclease activity"/>
    <property type="evidence" value="ECO:0007669"/>
    <property type="project" value="UniProtKB-KW"/>
</dbReference>
<dbReference type="REBASE" id="150530">
    <property type="entry name" value="Btr13244ORF9850P"/>
</dbReference>
<proteinExistence type="predicted"/>
<dbReference type="STRING" id="519424.AZF04_09865"/>
<dbReference type="Pfam" id="PF09562">
    <property type="entry name" value="RE_LlaMI"/>
    <property type="match status" value="1"/>
</dbReference>
<keyword evidence="2" id="KW-1185">Reference proteome</keyword>
<comment type="caution">
    <text evidence="1">The sequence shown here is derived from an EMBL/GenBank/DDBJ whole genome shotgun (WGS) entry which is preliminary data.</text>
</comment>
<accession>A0A162D5M2</accession>
<evidence type="ECO:0000313" key="1">
    <source>
        <dbReference type="EMBL" id="KYG28197.1"/>
    </source>
</evidence>